<gene>
    <name evidence="2" type="ORF">MKK02DRAFT_39068</name>
</gene>
<dbReference type="EMBL" id="JAKWFO010000010">
    <property type="protein sequence ID" value="KAI9633375.1"/>
    <property type="molecule type" value="Genomic_DNA"/>
</dbReference>
<feature type="compositionally biased region" description="Polar residues" evidence="1">
    <location>
        <begin position="592"/>
        <end position="608"/>
    </location>
</feature>
<feature type="compositionally biased region" description="Acidic residues" evidence="1">
    <location>
        <begin position="1225"/>
        <end position="1239"/>
    </location>
</feature>
<feature type="compositionally biased region" description="Basic and acidic residues" evidence="1">
    <location>
        <begin position="964"/>
        <end position="978"/>
    </location>
</feature>
<feature type="compositionally biased region" description="Basic and acidic residues" evidence="1">
    <location>
        <begin position="361"/>
        <end position="392"/>
    </location>
</feature>
<proteinExistence type="predicted"/>
<evidence type="ECO:0000313" key="3">
    <source>
        <dbReference type="Proteomes" id="UP001164286"/>
    </source>
</evidence>
<name>A0AA38LRP4_9TREE</name>
<feature type="compositionally biased region" description="Basic and acidic residues" evidence="1">
    <location>
        <begin position="442"/>
        <end position="499"/>
    </location>
</feature>
<feature type="compositionally biased region" description="Low complexity" evidence="1">
    <location>
        <begin position="633"/>
        <end position="645"/>
    </location>
</feature>
<feature type="compositionally biased region" description="Basic and acidic residues" evidence="1">
    <location>
        <begin position="1280"/>
        <end position="1292"/>
    </location>
</feature>
<feature type="compositionally biased region" description="Low complexity" evidence="1">
    <location>
        <begin position="734"/>
        <end position="746"/>
    </location>
</feature>
<feature type="compositionally biased region" description="Low complexity" evidence="1">
    <location>
        <begin position="286"/>
        <end position="305"/>
    </location>
</feature>
<dbReference type="RefSeq" id="XP_052943152.1">
    <property type="nucleotide sequence ID" value="XM_053090421.1"/>
</dbReference>
<sequence length="1347" mass="144878">MSPVDAASRLQSARPCRDLASIPRITFIVKRLPYFLLLVDAHASASRPYPFSHLAVAPWTSCYELHCFDKAVPDRRLATLTSLNRDFTTNIMWSPSSTSPTSPWSSFYRRPVKSSFLPFDLPPTIADAFDLPLSPAHPRYHQHRSIPSAPSPTMRVESVRYVDPLDPVRPIDKEESFSPFGERTGAVGGMGFGLRASFSGKGKIRKEKEKKEKRGTMVLPILPPPPTAPGHGHAYNTYNPAESVETLSAYSRTPEKPKVLSRVKPPRIEEGDMSHFGYDTRSNHRPSMASISTTTTSRSAITAPAAPYPSYSSTHFPPRQAHIPPRPPRSPSADERAIAALEQLSHHLLAENKIPGFRHRPSYENGDKRGDEDDYERTRAAPRAKKEAKRDTNVGMEGYVMVPHPRSTATSGTEKKGRSALGQSRSQGEEQVRRGPPYVKASEIRERELRQAEERECDDRERARGGDRAGEAEQERLKQKAREAKEAKEAKGREKERESSQSASMRGWRKLRPTSSGGKTKDKERPISDNPVAAFGSGSRRTLGRNGSSGGTASNPLPYTAELPPVPSIVYSAGGRDGDKDREGRLGRGTSRMRSISSSRHLYSTPSASALDLHVDPQPAQSSRPPIPPRAPSRPSTTRRSSSHSFASGLTDIAGGVYVPLLLSPGGPGDHGFGEVKAQVPRGAVRDSMASKTGTDVTLTPVHLTTLPLPPIPSLPSRALSPSPVRLHRSDGQPTPSESTHPTSTDTGRKNSLHILGGSSRFPKLRIKRSPPALSSAGLPPPVHPDRPAADTWAEDPIAEEGMRLLEEVRKRERLVPRTEPRPDRLASHAQHPEAASSGSEGKKRKEKRREGMTALSFLELDDWAVPVIKSGMEQEKEKERKDSGSTGSSEPPQTQHKTPPSRPRPIHQSEEPHPQSDSHSPSRSVGRGDGSRGPAALGMGVAHIIPPEERNRIGPSAFSAVGEARDIGERGPRRESCSDFDVGSEGSIDIDHIIYPSRAPARQDDSPTALDHPLPSPTRPASTVRSTRPDTAPTHSSAPRPFGTASVNRGRPIPPPFPSLHLHIPASSYSAVPSTGPPTALSPAPRSRKMTSRAGSATAQLAGSRTADEQARSPNGALYGLGLGLGAGQGAMEEGQEQGLRSLSMGTLGLGLGTPPPPSVVRGRLISSGPARSKDGGGTSGLVSAEVLKGAGGGLSGHTDVFSANTSSPISPLNKLHPLAEAPGLEEGEDDDDDDEGVEPLFSPVKYVHPGPVPGDRISKRFSSGEFGVGSYRPSTQYRVEEDGRELRSGDEDRDEGMAMSGEGGTIEGVRDSAMRDMGSETGVGARRGEADEGAEPLTYPRASRG</sequence>
<feature type="region of interest" description="Disordered" evidence="1">
    <location>
        <begin position="1146"/>
        <end position="1347"/>
    </location>
</feature>
<feature type="compositionally biased region" description="Basic and acidic residues" evidence="1">
    <location>
        <begin position="873"/>
        <end position="884"/>
    </location>
</feature>
<evidence type="ECO:0000313" key="2">
    <source>
        <dbReference type="EMBL" id="KAI9633375.1"/>
    </source>
</evidence>
<feature type="region of interest" description="Disordered" evidence="1">
    <location>
        <begin position="809"/>
        <end position="1118"/>
    </location>
</feature>
<protein>
    <submittedName>
        <fullName evidence="2">Uncharacterized protein</fullName>
    </submittedName>
</protein>
<feature type="region of interest" description="Disordered" evidence="1">
    <location>
        <begin position="270"/>
        <end position="334"/>
    </location>
</feature>
<comment type="caution">
    <text evidence="2">The sequence shown here is derived from an EMBL/GenBank/DDBJ whole genome shotgun (WGS) entry which is preliminary data.</text>
</comment>
<feature type="compositionally biased region" description="Basic and acidic residues" evidence="1">
    <location>
        <begin position="908"/>
        <end position="917"/>
    </location>
</feature>
<feature type="compositionally biased region" description="Basic and acidic residues" evidence="1">
    <location>
        <begin position="841"/>
        <end position="852"/>
    </location>
</feature>
<feature type="compositionally biased region" description="Basic and acidic residues" evidence="1">
    <location>
        <begin position="809"/>
        <end position="827"/>
    </location>
</feature>
<feature type="region of interest" description="Disordered" evidence="1">
    <location>
        <begin position="350"/>
        <end position="648"/>
    </location>
</feature>
<feature type="compositionally biased region" description="Basic and acidic residues" evidence="1">
    <location>
        <begin position="576"/>
        <end position="586"/>
    </location>
</feature>
<organism evidence="2 3">
    <name type="scientific">Dioszegia hungarica</name>
    <dbReference type="NCBI Taxonomy" id="4972"/>
    <lineage>
        <taxon>Eukaryota</taxon>
        <taxon>Fungi</taxon>
        <taxon>Dikarya</taxon>
        <taxon>Basidiomycota</taxon>
        <taxon>Agaricomycotina</taxon>
        <taxon>Tremellomycetes</taxon>
        <taxon>Tremellales</taxon>
        <taxon>Bulleribasidiaceae</taxon>
        <taxon>Dioszegia</taxon>
    </lineage>
</organism>
<feature type="compositionally biased region" description="Polar residues" evidence="1">
    <location>
        <begin position="885"/>
        <end position="899"/>
    </location>
</feature>
<evidence type="ECO:0000256" key="1">
    <source>
        <dbReference type="SAM" id="MobiDB-lite"/>
    </source>
</evidence>
<feature type="compositionally biased region" description="Polar residues" evidence="1">
    <location>
        <begin position="1203"/>
        <end position="1212"/>
    </location>
</feature>
<feature type="compositionally biased region" description="Basic and acidic residues" evidence="1">
    <location>
        <begin position="1310"/>
        <end position="1320"/>
    </location>
</feature>
<dbReference type="GeneID" id="77729626"/>
<accession>A0AA38LRP4</accession>
<keyword evidence="3" id="KW-1185">Reference proteome</keyword>
<feature type="region of interest" description="Disordered" evidence="1">
    <location>
        <begin position="707"/>
        <end position="790"/>
    </location>
</feature>
<feature type="compositionally biased region" description="Low complexity" evidence="1">
    <location>
        <begin position="715"/>
        <end position="724"/>
    </location>
</feature>
<dbReference type="Proteomes" id="UP001164286">
    <property type="component" value="Unassembled WGS sequence"/>
</dbReference>
<feature type="compositionally biased region" description="Polar residues" evidence="1">
    <location>
        <begin position="1094"/>
        <end position="1104"/>
    </location>
</feature>
<reference evidence="2" key="1">
    <citation type="journal article" date="2022" name="G3 (Bethesda)">
        <title>High quality genome of the basidiomycete yeast Dioszegia hungarica PDD-24b-2 isolated from cloud water.</title>
        <authorList>
            <person name="Jarrige D."/>
            <person name="Haridas S."/>
            <person name="Bleykasten-Grosshans C."/>
            <person name="Joly M."/>
            <person name="Nadalig T."/>
            <person name="Sancelme M."/>
            <person name="Vuilleumier S."/>
            <person name="Grigoriev I.V."/>
            <person name="Amato P."/>
            <person name="Bringel F."/>
        </authorList>
    </citation>
    <scope>NUCLEOTIDE SEQUENCE</scope>
    <source>
        <strain evidence="2">PDD-24b-2</strain>
    </source>
</reference>